<feature type="chain" id="PRO_5012495187" evidence="1">
    <location>
        <begin position="33"/>
        <end position="199"/>
    </location>
</feature>
<comment type="caution">
    <text evidence="2">The sequence shown here is derived from an EMBL/GenBank/DDBJ whole genome shotgun (WGS) entry which is preliminary data.</text>
</comment>
<protein>
    <submittedName>
        <fullName evidence="2">Uncharacterized protein</fullName>
    </submittedName>
</protein>
<sequence length="199" mass="22724">MKNDILRSTIKRLFKPSLAVFLLVCSTSTSLAHEFDCAKKGDLANLPELVITTRHDIIETAQFGNMNPMLEIVDRNEIWPVPDFGPDANYENAPIHSWVAQSQQTEGRYILAQMIEILSLPYAIKPLTQGVDLYIWPYFTEADLSYPCTEDMIDLLKIVTPTEYNNIRKTGKYTGYQLAIGTDGTWHYFARKNLTKIDE</sequence>
<organism evidence="2">
    <name type="scientific">OCS116 cluster bacterium</name>
    <dbReference type="NCBI Taxonomy" id="2030921"/>
    <lineage>
        <taxon>Bacteria</taxon>
        <taxon>Pseudomonadati</taxon>
        <taxon>Pseudomonadota</taxon>
        <taxon>Alphaproteobacteria</taxon>
        <taxon>OCS116 cluster</taxon>
    </lineage>
</organism>
<dbReference type="EMBL" id="NVUS01000002">
    <property type="protein sequence ID" value="PCJ03458.1"/>
    <property type="molecule type" value="Genomic_DNA"/>
</dbReference>
<accession>A0A2A4ZA57</accession>
<reference evidence="2" key="2">
    <citation type="journal article" date="2018" name="ISME J.">
        <title>A dynamic microbial community with high functional redundancy inhabits the cold, oxic subseafloor aquifer.</title>
        <authorList>
            <person name="Tully B.J."/>
            <person name="Wheat C.G."/>
            <person name="Glazer B.T."/>
            <person name="Huber J.A."/>
        </authorList>
    </citation>
    <scope>NUCLEOTIDE SEQUENCE</scope>
    <source>
        <strain evidence="2">NORP83</strain>
    </source>
</reference>
<proteinExistence type="predicted"/>
<name>A0A2A4ZA57_9PROT</name>
<evidence type="ECO:0000256" key="1">
    <source>
        <dbReference type="SAM" id="SignalP"/>
    </source>
</evidence>
<dbReference type="AlphaFoldDB" id="A0A2A4ZA57"/>
<feature type="signal peptide" evidence="1">
    <location>
        <begin position="1"/>
        <end position="32"/>
    </location>
</feature>
<gene>
    <name evidence="2" type="ORF">COB13_02205</name>
</gene>
<evidence type="ECO:0000313" key="2">
    <source>
        <dbReference type="EMBL" id="PCJ03458.1"/>
    </source>
</evidence>
<reference key="1">
    <citation type="submission" date="2017-08" db="EMBL/GenBank/DDBJ databases">
        <title>A dynamic microbial community with high functional redundancy inhabits the cold, oxic subseafloor aquifer.</title>
        <authorList>
            <person name="Tully B.J."/>
            <person name="Wheat C.G."/>
            <person name="Glazer B.T."/>
            <person name="Huber J.A."/>
        </authorList>
    </citation>
    <scope>NUCLEOTIDE SEQUENCE [LARGE SCALE GENOMIC DNA]</scope>
</reference>
<keyword evidence="1" id="KW-0732">Signal</keyword>